<feature type="compositionally biased region" description="Low complexity" evidence="10">
    <location>
        <begin position="129"/>
        <end position="138"/>
    </location>
</feature>
<feature type="domain" description="PH" evidence="11">
    <location>
        <begin position="307"/>
        <end position="418"/>
    </location>
</feature>
<feature type="compositionally biased region" description="Pro residues" evidence="10">
    <location>
        <begin position="506"/>
        <end position="577"/>
    </location>
</feature>
<protein>
    <recommendedName>
        <fullName evidence="8">Amyloid beta A4 precursor protein-binding family B member 1-interacting protein</fullName>
    </recommendedName>
    <alternativeName>
        <fullName evidence="9">APBB1-interacting protein 1</fullName>
    </alternativeName>
</protein>
<evidence type="ECO:0000256" key="6">
    <source>
        <dbReference type="ARBA" id="ARBA00023212"/>
    </source>
</evidence>
<evidence type="ECO:0000259" key="11">
    <source>
        <dbReference type="PROSITE" id="PS50003"/>
    </source>
</evidence>
<dbReference type="PROSITE" id="PS50200">
    <property type="entry name" value="RA"/>
    <property type="match status" value="1"/>
</dbReference>
<organism evidence="13 14">
    <name type="scientific">Conger conger</name>
    <name type="common">Conger eel</name>
    <name type="synonym">Muraena conger</name>
    <dbReference type="NCBI Taxonomy" id="82655"/>
    <lineage>
        <taxon>Eukaryota</taxon>
        <taxon>Metazoa</taxon>
        <taxon>Chordata</taxon>
        <taxon>Craniata</taxon>
        <taxon>Vertebrata</taxon>
        <taxon>Euteleostomi</taxon>
        <taxon>Actinopterygii</taxon>
        <taxon>Neopterygii</taxon>
        <taxon>Teleostei</taxon>
        <taxon>Anguilliformes</taxon>
        <taxon>Congridae</taxon>
        <taxon>Conger</taxon>
    </lineage>
</organism>
<evidence type="ECO:0000256" key="7">
    <source>
        <dbReference type="ARBA" id="ARBA00038382"/>
    </source>
</evidence>
<dbReference type="InterPro" id="IPR039664">
    <property type="entry name" value="GRB/APBB1IP"/>
</dbReference>
<dbReference type="Proteomes" id="UP001152803">
    <property type="component" value="Unassembled WGS sequence"/>
</dbReference>
<feature type="region of interest" description="Disordered" evidence="10">
    <location>
        <begin position="441"/>
        <end position="627"/>
    </location>
</feature>
<dbReference type="GO" id="GO:0005856">
    <property type="term" value="C:cytoskeleton"/>
    <property type="evidence" value="ECO:0007669"/>
    <property type="project" value="UniProtKB-SubCell"/>
</dbReference>
<keyword evidence="5" id="KW-0472">Membrane</keyword>
<sequence>MARLVKADSKGITAKMEDIDEMFSNLLGEIDLLTQSLGVETVPPEVSSSSHNDLSFSVGFTDFNASLNELEDQDLDALMADLAADLNVTEENLTTYKSAPSPPKQDFASLLPPPPPQDNIPCAPTGNQLTAPSLTVSPTPAPPPQPSKPLPPQGIEEQDKADKIKLALEKLKQAKIKKMVIKVLLNDGSSKTLMVDESQVVRDVLDSLFEKTHCDRGVDWSLCESNPELQTERGFEDHEFLLDILSAWTRDSENKIHFLEKNDKYALFKKPQNYYLWKKDKNYLNDMKEKAKEALLEENLSRGSVIVPDIEGTLYLKEDGKRSWKQKYFLLRASGIYYVPKGKTKTSSDLSCFIQFENVNVYYANGAEYKNKHKVPTEFCFVLKHPQIQKDSQYIKHLCCDDERTMNLWVTGIRIAKYGEKLYENYKTAVRKACVNSAWTNRNVSTPSTPSPTPKAKAANGHAPPVLDQPKTLNTEAKDYGSGEVELSFPPPPAERTESPTVPQLSFPPPPPPPASPSLPPKALPPLPRHQPAAPPPPDPEDFPPPPPDFFPEPPPDFLPPPPPVHKLSLPPKPPVPGTSASPVQDRKKKPPAPPKRTTPVATAPSGGNMMSELAAAMQKRQSTIQP</sequence>
<dbReference type="EMBL" id="JAFJMO010000009">
    <property type="protein sequence ID" value="KAJ8267968.1"/>
    <property type="molecule type" value="Genomic_DNA"/>
</dbReference>
<dbReference type="InterPro" id="IPR029071">
    <property type="entry name" value="Ubiquitin-like_domsf"/>
</dbReference>
<gene>
    <name evidence="13" type="ORF">COCON_G00131400</name>
</gene>
<evidence type="ECO:0000256" key="9">
    <source>
        <dbReference type="ARBA" id="ARBA00042746"/>
    </source>
</evidence>
<evidence type="ECO:0000313" key="14">
    <source>
        <dbReference type="Proteomes" id="UP001152803"/>
    </source>
</evidence>
<keyword evidence="4" id="KW-0963">Cytoplasm</keyword>
<feature type="region of interest" description="Disordered" evidence="10">
    <location>
        <begin position="95"/>
        <end position="157"/>
    </location>
</feature>
<evidence type="ECO:0000256" key="2">
    <source>
        <dbReference type="ARBA" id="ARBA00004245"/>
    </source>
</evidence>
<dbReference type="SUPFAM" id="SSF54236">
    <property type="entry name" value="Ubiquitin-like"/>
    <property type="match status" value="1"/>
</dbReference>
<evidence type="ECO:0000256" key="1">
    <source>
        <dbReference type="ARBA" id="ARBA00004202"/>
    </source>
</evidence>
<dbReference type="InterPro" id="IPR011993">
    <property type="entry name" value="PH-like_dom_sf"/>
</dbReference>
<comment type="subcellular location">
    <subcellularLocation>
        <location evidence="1">Cell membrane</location>
        <topology evidence="1">Peripheral membrane protein</topology>
    </subcellularLocation>
    <subcellularLocation>
        <location evidence="2">Cytoplasm</location>
        <location evidence="2">Cytoskeleton</location>
    </subcellularLocation>
</comment>
<evidence type="ECO:0000256" key="4">
    <source>
        <dbReference type="ARBA" id="ARBA00022490"/>
    </source>
</evidence>
<evidence type="ECO:0000259" key="12">
    <source>
        <dbReference type="PROSITE" id="PS50200"/>
    </source>
</evidence>
<dbReference type="Pfam" id="PF00169">
    <property type="entry name" value="PH"/>
    <property type="match status" value="1"/>
</dbReference>
<name>A0A9Q1HVI2_CONCO</name>
<reference evidence="13" key="1">
    <citation type="journal article" date="2023" name="Science">
        <title>Genome structures resolve the early diversification of teleost fishes.</title>
        <authorList>
            <person name="Parey E."/>
            <person name="Louis A."/>
            <person name="Montfort J."/>
            <person name="Bouchez O."/>
            <person name="Roques C."/>
            <person name="Iampietro C."/>
            <person name="Lluch J."/>
            <person name="Castinel A."/>
            <person name="Donnadieu C."/>
            <person name="Desvignes T."/>
            <person name="Floi Bucao C."/>
            <person name="Jouanno E."/>
            <person name="Wen M."/>
            <person name="Mejri S."/>
            <person name="Dirks R."/>
            <person name="Jansen H."/>
            <person name="Henkel C."/>
            <person name="Chen W.J."/>
            <person name="Zahm M."/>
            <person name="Cabau C."/>
            <person name="Klopp C."/>
            <person name="Thompson A.W."/>
            <person name="Robinson-Rechavi M."/>
            <person name="Braasch I."/>
            <person name="Lecointre G."/>
            <person name="Bobe J."/>
            <person name="Postlethwait J.H."/>
            <person name="Berthelot C."/>
            <person name="Roest Crollius H."/>
            <person name="Guiguen Y."/>
        </authorList>
    </citation>
    <scope>NUCLEOTIDE SEQUENCE</scope>
    <source>
        <strain evidence="13">Concon-B</strain>
    </source>
</reference>
<feature type="domain" description="Ras-associating" evidence="12">
    <location>
        <begin position="177"/>
        <end position="263"/>
    </location>
</feature>
<dbReference type="SUPFAM" id="SSF50729">
    <property type="entry name" value="PH domain-like"/>
    <property type="match status" value="1"/>
</dbReference>
<dbReference type="GO" id="GO:0007165">
    <property type="term" value="P:signal transduction"/>
    <property type="evidence" value="ECO:0007669"/>
    <property type="project" value="InterPro"/>
</dbReference>
<comment type="similarity">
    <text evidence="7">Belongs to the MRL family.</text>
</comment>
<evidence type="ECO:0000256" key="3">
    <source>
        <dbReference type="ARBA" id="ARBA00022475"/>
    </source>
</evidence>
<dbReference type="GO" id="GO:0005829">
    <property type="term" value="C:cytosol"/>
    <property type="evidence" value="ECO:0007669"/>
    <property type="project" value="TreeGrafter"/>
</dbReference>
<dbReference type="PROSITE" id="PS50003">
    <property type="entry name" value="PH_DOMAIN"/>
    <property type="match status" value="1"/>
</dbReference>
<accession>A0A9Q1HVI2</accession>
<dbReference type="InterPro" id="IPR001849">
    <property type="entry name" value="PH_domain"/>
</dbReference>
<dbReference type="CDD" id="cd01259">
    <property type="entry name" value="PH_APBB1IP"/>
    <property type="match status" value="1"/>
</dbReference>
<dbReference type="SMART" id="SM00314">
    <property type="entry name" value="RA"/>
    <property type="match status" value="1"/>
</dbReference>
<evidence type="ECO:0000313" key="13">
    <source>
        <dbReference type="EMBL" id="KAJ8267968.1"/>
    </source>
</evidence>
<dbReference type="InterPro" id="IPR000159">
    <property type="entry name" value="RA_dom"/>
</dbReference>
<dbReference type="Gene3D" id="2.30.29.30">
    <property type="entry name" value="Pleckstrin-homology domain (PH domain)/Phosphotyrosine-binding domain (PTB)"/>
    <property type="match status" value="1"/>
</dbReference>
<dbReference type="FunFam" id="2.30.29.30:FF:000048">
    <property type="entry name" value="Ras association (RalGDS/AF-6) and pleckstrin homology domains 1"/>
    <property type="match status" value="1"/>
</dbReference>
<dbReference type="PANTHER" id="PTHR11243:SF14">
    <property type="entry name" value="AMYLOID BETA A4 PRECURSOR PROTEIN-BINDING FAMILY B MEMBER 1-INTERACTING PROTEIN"/>
    <property type="match status" value="1"/>
</dbReference>
<dbReference type="GO" id="GO:0005886">
    <property type="term" value="C:plasma membrane"/>
    <property type="evidence" value="ECO:0007669"/>
    <property type="project" value="UniProtKB-SubCell"/>
</dbReference>
<evidence type="ECO:0000256" key="5">
    <source>
        <dbReference type="ARBA" id="ARBA00023136"/>
    </source>
</evidence>
<feature type="compositionally biased region" description="Pro residues" evidence="10">
    <location>
        <begin position="139"/>
        <end position="152"/>
    </location>
</feature>
<dbReference type="OrthoDB" id="6235964at2759"/>
<dbReference type="SMART" id="SM00233">
    <property type="entry name" value="PH"/>
    <property type="match status" value="1"/>
</dbReference>
<dbReference type="Pfam" id="PF21989">
    <property type="entry name" value="RA_2"/>
    <property type="match status" value="1"/>
</dbReference>
<dbReference type="InterPro" id="IPR039665">
    <property type="entry name" value="PH_APBB1IP"/>
</dbReference>
<keyword evidence="3" id="KW-1003">Cell membrane</keyword>
<dbReference type="AlphaFoldDB" id="A0A9Q1HVI2"/>
<dbReference type="PANTHER" id="PTHR11243">
    <property type="entry name" value="GROWTH FACTOR RECEPTOR-BOUND PROTEIN"/>
    <property type="match status" value="1"/>
</dbReference>
<comment type="caution">
    <text evidence="13">The sequence shown here is derived from an EMBL/GenBank/DDBJ whole genome shotgun (WGS) entry which is preliminary data.</text>
</comment>
<evidence type="ECO:0000256" key="10">
    <source>
        <dbReference type="SAM" id="MobiDB-lite"/>
    </source>
</evidence>
<dbReference type="Gene3D" id="3.10.20.90">
    <property type="entry name" value="Phosphatidylinositol 3-kinase Catalytic Subunit, Chain A, domain 1"/>
    <property type="match status" value="1"/>
</dbReference>
<keyword evidence="14" id="KW-1185">Reference proteome</keyword>
<evidence type="ECO:0000256" key="8">
    <source>
        <dbReference type="ARBA" id="ARBA00040699"/>
    </source>
</evidence>
<proteinExistence type="inferred from homology"/>
<keyword evidence="6" id="KW-0206">Cytoskeleton</keyword>